<dbReference type="GO" id="GO:0006777">
    <property type="term" value="P:Mo-molybdopterin cofactor biosynthetic process"/>
    <property type="evidence" value="ECO:0007669"/>
    <property type="project" value="InterPro"/>
</dbReference>
<dbReference type="Pfam" id="PF00994">
    <property type="entry name" value="MoCF_biosynth"/>
    <property type="match status" value="1"/>
</dbReference>
<comment type="caution">
    <text evidence="2">The sequence shown here is derived from an EMBL/GenBank/DDBJ whole genome shotgun (WGS) entry which is preliminary data.</text>
</comment>
<reference evidence="2" key="1">
    <citation type="submission" date="2016-05" db="EMBL/GenBank/DDBJ databases">
        <title>Microbial consortia oxidize butane by reversing methanogenesis.</title>
        <authorList>
            <person name="Laso-Perez R."/>
            <person name="Richter M."/>
            <person name="Wegener G."/>
            <person name="Musat F."/>
        </authorList>
    </citation>
    <scope>NUCLEOTIDE SEQUENCE [LARGE SCALE GENOMIC DNA]</scope>
    <source>
        <strain evidence="2">BOX1</strain>
    </source>
</reference>
<keyword evidence="3" id="KW-1185">Reference proteome</keyword>
<dbReference type="PATRIC" id="fig|1839936.3.peg.88"/>
<dbReference type="SUPFAM" id="SSF53218">
    <property type="entry name" value="Molybdenum cofactor biosynthesis proteins"/>
    <property type="match status" value="1"/>
</dbReference>
<dbReference type="InterPro" id="IPR001453">
    <property type="entry name" value="MoaB/Mog_dom"/>
</dbReference>
<dbReference type="Proteomes" id="UP000185779">
    <property type="component" value="Unassembled WGS sequence"/>
</dbReference>
<dbReference type="PANTHER" id="PTHR43232:SF2">
    <property type="entry name" value="MOLYBDENUM COFACTOR BIOSYNTHESIS PROTEIN B"/>
    <property type="match status" value="1"/>
</dbReference>
<name>A0A1F2P6N0_9EURY</name>
<evidence type="ECO:0000259" key="1">
    <source>
        <dbReference type="SMART" id="SM00852"/>
    </source>
</evidence>
<dbReference type="CDD" id="cd00886">
    <property type="entry name" value="MogA_MoaB"/>
    <property type="match status" value="1"/>
</dbReference>
<protein>
    <submittedName>
        <fullName evidence="2">Molybdenum cofactor biosynthesis protein B</fullName>
    </submittedName>
</protein>
<dbReference type="FunFam" id="3.40.980.10:FF:000006">
    <property type="entry name" value="Molybdenum cofactor biosynthesis protein B"/>
    <property type="match status" value="1"/>
</dbReference>
<dbReference type="Gene3D" id="3.40.980.10">
    <property type="entry name" value="MoaB/Mog-like domain"/>
    <property type="match status" value="1"/>
</dbReference>
<dbReference type="EMBL" id="LYOR01000001">
    <property type="protein sequence ID" value="OFV66795.1"/>
    <property type="molecule type" value="Genomic_DNA"/>
</dbReference>
<accession>A0A1F2P6N0</accession>
<dbReference type="PANTHER" id="PTHR43232">
    <property type="entry name" value="MOLYBDENUM COFACTOR BIOSYNTHESIS PROTEIN B"/>
    <property type="match status" value="1"/>
</dbReference>
<gene>
    <name evidence="2" type="ORF">SBU_000088</name>
</gene>
<evidence type="ECO:0000313" key="3">
    <source>
        <dbReference type="Proteomes" id="UP000185779"/>
    </source>
</evidence>
<organism evidence="2 3">
    <name type="scientific">Candidatus Syntropharchaeum butanivorans</name>
    <dbReference type="NCBI Taxonomy" id="1839936"/>
    <lineage>
        <taxon>Archaea</taxon>
        <taxon>Methanobacteriati</taxon>
        <taxon>Methanobacteriota</taxon>
        <taxon>Stenosarchaea group</taxon>
        <taxon>Methanomicrobia</taxon>
        <taxon>Methanosarcinales</taxon>
        <taxon>ANME-2 cluster</taxon>
        <taxon>Candidatus Syntropharchaeum</taxon>
    </lineage>
</organism>
<dbReference type="InterPro" id="IPR012245">
    <property type="entry name" value="MoaB"/>
</dbReference>
<sequence length="170" mass="18859">MGTWEEHREGARKQLDISLVTISTSKYLDRTKKDISGEIARNLLEKTGHRVLSTTIIPDRKDMIRRELLRLLISDTDVIITSGGTGLTSDDITIEAITPLFKKEIPGFGELFRRLSYDEIGGASMLTRAAAGVIEGKLVICLPGSPDAVRLALEKILLPELPHLMRHISE</sequence>
<dbReference type="InterPro" id="IPR036425">
    <property type="entry name" value="MoaB/Mog-like_dom_sf"/>
</dbReference>
<feature type="domain" description="MoaB/Mog" evidence="1">
    <location>
        <begin position="18"/>
        <end position="164"/>
    </location>
</feature>
<dbReference type="STRING" id="1839936.SBU_000088"/>
<evidence type="ECO:0000313" key="2">
    <source>
        <dbReference type="EMBL" id="OFV66795.1"/>
    </source>
</evidence>
<dbReference type="PIRSF" id="PIRSF006443">
    <property type="entry name" value="MoaB"/>
    <property type="match status" value="1"/>
</dbReference>
<dbReference type="GO" id="GO:0005829">
    <property type="term" value="C:cytosol"/>
    <property type="evidence" value="ECO:0007669"/>
    <property type="project" value="TreeGrafter"/>
</dbReference>
<proteinExistence type="predicted"/>
<dbReference type="AlphaFoldDB" id="A0A1F2P6N0"/>
<dbReference type="NCBIfam" id="TIGR00177">
    <property type="entry name" value="molyb_syn"/>
    <property type="match status" value="1"/>
</dbReference>
<dbReference type="SMART" id="SM00852">
    <property type="entry name" value="MoCF_biosynth"/>
    <property type="match status" value="1"/>
</dbReference>